<keyword evidence="5 7" id="KW-1133">Transmembrane helix</keyword>
<feature type="region of interest" description="Disordered" evidence="8">
    <location>
        <begin position="1"/>
        <end position="29"/>
    </location>
</feature>
<name>A0A3S0K549_9PROT</name>
<dbReference type="InterPro" id="IPR035906">
    <property type="entry name" value="MetI-like_sf"/>
</dbReference>
<accession>A0A3S0K549</accession>
<dbReference type="AlphaFoldDB" id="A0A3S0K549"/>
<evidence type="ECO:0000256" key="7">
    <source>
        <dbReference type="RuleBase" id="RU363032"/>
    </source>
</evidence>
<keyword evidence="4 7" id="KW-0812">Transmembrane</keyword>
<dbReference type="InterPro" id="IPR000515">
    <property type="entry name" value="MetI-like"/>
</dbReference>
<dbReference type="InterPro" id="IPR051393">
    <property type="entry name" value="ABC_transporter_permease"/>
</dbReference>
<evidence type="ECO:0000256" key="8">
    <source>
        <dbReference type="SAM" id="MobiDB-lite"/>
    </source>
</evidence>
<comment type="caution">
    <text evidence="10">The sequence shown here is derived from an EMBL/GenBank/DDBJ whole genome shotgun (WGS) entry which is preliminary data.</text>
</comment>
<dbReference type="PANTHER" id="PTHR30193:SF37">
    <property type="entry name" value="INNER MEMBRANE ABC TRANSPORTER PERMEASE PROTEIN YCJO"/>
    <property type="match status" value="1"/>
</dbReference>
<feature type="transmembrane region" description="Helical" evidence="7">
    <location>
        <begin position="244"/>
        <end position="261"/>
    </location>
</feature>
<reference evidence="10 11" key="1">
    <citation type="submission" date="2018-12" db="EMBL/GenBank/DDBJ databases">
        <authorList>
            <person name="Yang Y."/>
        </authorList>
    </citation>
    <scope>NUCLEOTIDE SEQUENCE [LARGE SCALE GENOMIC DNA]</scope>
    <source>
        <strain evidence="10 11">L-25-5w-1</strain>
    </source>
</reference>
<keyword evidence="6 7" id="KW-0472">Membrane</keyword>
<dbReference type="OrthoDB" id="9773727at2"/>
<evidence type="ECO:0000256" key="2">
    <source>
        <dbReference type="ARBA" id="ARBA00022448"/>
    </source>
</evidence>
<evidence type="ECO:0000256" key="1">
    <source>
        <dbReference type="ARBA" id="ARBA00004651"/>
    </source>
</evidence>
<comment type="similarity">
    <text evidence="7">Belongs to the binding-protein-dependent transport system permease family.</text>
</comment>
<dbReference type="PANTHER" id="PTHR30193">
    <property type="entry name" value="ABC TRANSPORTER PERMEASE PROTEIN"/>
    <property type="match status" value="1"/>
</dbReference>
<dbReference type="RefSeq" id="WP_126614539.1">
    <property type="nucleotide sequence ID" value="NZ_JBHUCY010000029.1"/>
</dbReference>
<feature type="compositionally biased region" description="Pro residues" evidence="8">
    <location>
        <begin position="1"/>
        <end position="10"/>
    </location>
</feature>
<evidence type="ECO:0000256" key="6">
    <source>
        <dbReference type="ARBA" id="ARBA00023136"/>
    </source>
</evidence>
<feature type="transmembrane region" description="Helical" evidence="7">
    <location>
        <begin position="101"/>
        <end position="123"/>
    </location>
</feature>
<protein>
    <submittedName>
        <fullName evidence="10">Sugar ABC transporter permease</fullName>
    </submittedName>
</protein>
<dbReference type="SUPFAM" id="SSF161098">
    <property type="entry name" value="MetI-like"/>
    <property type="match status" value="1"/>
</dbReference>
<evidence type="ECO:0000256" key="4">
    <source>
        <dbReference type="ARBA" id="ARBA00022692"/>
    </source>
</evidence>
<evidence type="ECO:0000313" key="11">
    <source>
        <dbReference type="Proteomes" id="UP000277007"/>
    </source>
</evidence>
<evidence type="ECO:0000313" key="10">
    <source>
        <dbReference type="EMBL" id="RTR20994.1"/>
    </source>
</evidence>
<keyword evidence="3" id="KW-1003">Cell membrane</keyword>
<dbReference type="GO" id="GO:0005886">
    <property type="term" value="C:plasma membrane"/>
    <property type="evidence" value="ECO:0007669"/>
    <property type="project" value="UniProtKB-SubCell"/>
</dbReference>
<dbReference type="CDD" id="cd06261">
    <property type="entry name" value="TM_PBP2"/>
    <property type="match status" value="1"/>
</dbReference>
<evidence type="ECO:0000259" key="9">
    <source>
        <dbReference type="PROSITE" id="PS50928"/>
    </source>
</evidence>
<feature type="transmembrane region" description="Helical" evidence="7">
    <location>
        <begin position="71"/>
        <end position="89"/>
    </location>
</feature>
<organism evidence="10 11">
    <name type="scientific">Azospirillum griseum</name>
    <dbReference type="NCBI Taxonomy" id="2496639"/>
    <lineage>
        <taxon>Bacteria</taxon>
        <taxon>Pseudomonadati</taxon>
        <taxon>Pseudomonadota</taxon>
        <taxon>Alphaproteobacteria</taxon>
        <taxon>Rhodospirillales</taxon>
        <taxon>Azospirillaceae</taxon>
        <taxon>Azospirillum</taxon>
    </lineage>
</organism>
<dbReference type="SUPFAM" id="SSF160964">
    <property type="entry name" value="MalF N-terminal region-like"/>
    <property type="match status" value="1"/>
</dbReference>
<dbReference type="GO" id="GO:0055085">
    <property type="term" value="P:transmembrane transport"/>
    <property type="evidence" value="ECO:0007669"/>
    <property type="project" value="InterPro"/>
</dbReference>
<comment type="subcellular location">
    <subcellularLocation>
        <location evidence="1 7">Cell membrane</location>
        <topology evidence="1 7">Multi-pass membrane protein</topology>
    </subcellularLocation>
</comment>
<dbReference type="EMBL" id="RXMA01000007">
    <property type="protein sequence ID" value="RTR20994.1"/>
    <property type="molecule type" value="Genomic_DNA"/>
</dbReference>
<feature type="transmembrane region" description="Helical" evidence="7">
    <location>
        <begin position="292"/>
        <end position="312"/>
    </location>
</feature>
<gene>
    <name evidence="10" type="ORF">EJ903_09600</name>
</gene>
<keyword evidence="2 7" id="KW-0813">Transport</keyword>
<feature type="domain" description="ABC transmembrane type-1" evidence="9">
    <location>
        <begin position="98"/>
        <end position="313"/>
    </location>
</feature>
<sequence>MTDPSHPPQPTAAGGRSASPGITTTGTTTSRRANRRTVALMLTPALLLLALFLVLPFLLSIGLSVTNYNLLNRRAVTLFVGLANYASILEDERFWQAAWNTARFALVTVPVQSALALLLAVLVNSGLPGRNLFRGVYFLPTVLSMAVVSVIWAGLLRAPQGVLNALVGTLSGGVLGPYDWLGDETLAMPTIIVLSVWQGVGFQMVIYLAGLQSINAELYEAARIDGASRFQQFLHITLPSLRNTHVFVVLATTVLAFKLFGQVDVLTQGGPLDSTNTLVRYLFNSGFREHRVGFASAASVLFFLLVLGITLVQRALVREDREI</sequence>
<evidence type="ECO:0000256" key="5">
    <source>
        <dbReference type="ARBA" id="ARBA00022989"/>
    </source>
</evidence>
<feature type="transmembrane region" description="Helical" evidence="7">
    <location>
        <begin position="186"/>
        <end position="209"/>
    </location>
</feature>
<dbReference type="Pfam" id="PF00528">
    <property type="entry name" value="BPD_transp_1"/>
    <property type="match status" value="1"/>
</dbReference>
<feature type="transmembrane region" description="Helical" evidence="7">
    <location>
        <begin position="135"/>
        <end position="155"/>
    </location>
</feature>
<dbReference type="PROSITE" id="PS50928">
    <property type="entry name" value="ABC_TM1"/>
    <property type="match status" value="1"/>
</dbReference>
<evidence type="ECO:0000256" key="3">
    <source>
        <dbReference type="ARBA" id="ARBA00022475"/>
    </source>
</evidence>
<keyword evidence="11" id="KW-1185">Reference proteome</keyword>
<dbReference type="Proteomes" id="UP000277007">
    <property type="component" value="Unassembled WGS sequence"/>
</dbReference>
<proteinExistence type="inferred from homology"/>
<dbReference type="Gene3D" id="1.10.3720.10">
    <property type="entry name" value="MetI-like"/>
    <property type="match status" value="1"/>
</dbReference>
<feature type="transmembrane region" description="Helical" evidence="7">
    <location>
        <begin position="38"/>
        <end position="59"/>
    </location>
</feature>